<evidence type="ECO:0000256" key="5">
    <source>
        <dbReference type="ARBA" id="ARBA00022723"/>
    </source>
</evidence>
<evidence type="ECO:0000256" key="3">
    <source>
        <dbReference type="ARBA" id="ARBA00022605"/>
    </source>
</evidence>
<dbReference type="FunFam" id="3.50.30.80:FF:000001">
    <property type="entry name" value="Dihydroxy-acid dehydratase"/>
    <property type="match status" value="1"/>
</dbReference>
<evidence type="ECO:0000259" key="17">
    <source>
        <dbReference type="Pfam" id="PF24877"/>
    </source>
</evidence>
<evidence type="ECO:0000256" key="8">
    <source>
        <dbReference type="ARBA" id="ARBA00023014"/>
    </source>
</evidence>
<feature type="domain" description="Dihydroxy-acid/6-phosphogluconate dehydratase N-terminal" evidence="16">
    <location>
        <begin position="40"/>
        <end position="354"/>
    </location>
</feature>
<keyword evidence="7 15" id="KW-0408">Iron</keyword>
<dbReference type="NCBIfam" id="NF002068">
    <property type="entry name" value="PRK00911.1"/>
    <property type="match status" value="1"/>
</dbReference>
<keyword evidence="10 15" id="KW-0100">Branched-chain amino acid biosynthesis</keyword>
<dbReference type="SUPFAM" id="SSF143975">
    <property type="entry name" value="IlvD/EDD N-terminal domain-like"/>
    <property type="match status" value="1"/>
</dbReference>
<comment type="catalytic activity">
    <reaction evidence="11">
        <text>(2R)-2,3-dihydroxy-3-methylbutanoate = 3-methyl-2-oxobutanoate + H2O</text>
        <dbReference type="Rhea" id="RHEA:24809"/>
        <dbReference type="ChEBI" id="CHEBI:11851"/>
        <dbReference type="ChEBI" id="CHEBI:15377"/>
        <dbReference type="ChEBI" id="CHEBI:49072"/>
        <dbReference type="EC" id="4.2.1.9"/>
    </reaction>
    <physiologicalReaction direction="left-to-right" evidence="11">
        <dbReference type="Rhea" id="RHEA:24810"/>
    </physiologicalReaction>
</comment>
<dbReference type="GO" id="GO:0004160">
    <property type="term" value="F:dihydroxy-acid dehydratase activity"/>
    <property type="evidence" value="ECO:0007669"/>
    <property type="project" value="UniProtKB-UniRule"/>
</dbReference>
<dbReference type="EMBL" id="FOUU01000001">
    <property type="protein sequence ID" value="SFM46558.1"/>
    <property type="molecule type" value="Genomic_DNA"/>
</dbReference>
<evidence type="ECO:0000256" key="15">
    <source>
        <dbReference type="HAMAP-Rule" id="MF_00012"/>
    </source>
</evidence>
<keyword evidence="9 15" id="KW-0456">Lyase</keyword>
<dbReference type="GO" id="GO:0000287">
    <property type="term" value="F:magnesium ion binding"/>
    <property type="evidence" value="ECO:0007669"/>
    <property type="project" value="UniProtKB-UniRule"/>
</dbReference>
<dbReference type="RefSeq" id="WP_245735215.1">
    <property type="nucleotide sequence ID" value="NZ_FOUU01000001.1"/>
</dbReference>
<name>A0A1I4R2M7_9BACT</name>
<dbReference type="Proteomes" id="UP000199611">
    <property type="component" value="Unassembled WGS sequence"/>
</dbReference>
<keyword evidence="6 15" id="KW-0460">Magnesium</keyword>
<dbReference type="AlphaFoldDB" id="A0A1I4R2M7"/>
<dbReference type="SUPFAM" id="SSF52016">
    <property type="entry name" value="LeuD/IlvD-like"/>
    <property type="match status" value="1"/>
</dbReference>
<evidence type="ECO:0000256" key="13">
    <source>
        <dbReference type="ARBA" id="ARBA00029437"/>
    </source>
</evidence>
<gene>
    <name evidence="15" type="primary">ilvD</name>
    <name evidence="18" type="ORF">SAMN05660836_00365</name>
</gene>
<keyword evidence="8 15" id="KW-0411">Iron-sulfur</keyword>
<evidence type="ECO:0000256" key="4">
    <source>
        <dbReference type="ARBA" id="ARBA00022714"/>
    </source>
</evidence>
<keyword evidence="3 15" id="KW-0028">Amino-acid biosynthesis</keyword>
<evidence type="ECO:0000313" key="18">
    <source>
        <dbReference type="EMBL" id="SFM46558.1"/>
    </source>
</evidence>
<dbReference type="InterPro" id="IPR000581">
    <property type="entry name" value="ILV_EDD_N"/>
</dbReference>
<comment type="caution">
    <text evidence="15">Lacks conserved residue(s) required for the propagation of feature annotation.</text>
</comment>
<dbReference type="EC" id="4.2.1.9" evidence="14 15"/>
<dbReference type="Pfam" id="PF24877">
    <property type="entry name" value="ILV_EDD_C"/>
    <property type="match status" value="1"/>
</dbReference>
<feature type="binding site" description="via carbamate group" evidence="15">
    <location>
        <position position="130"/>
    </location>
    <ligand>
        <name>Mg(2+)</name>
        <dbReference type="ChEBI" id="CHEBI:18420"/>
    </ligand>
</feature>
<dbReference type="UniPathway" id="UPA00049">
    <property type="reaction ID" value="UER00061"/>
</dbReference>
<comment type="pathway">
    <text evidence="12 15">Amino-acid biosynthesis; L-valine biosynthesis; L-valine from pyruvate: step 3/4.</text>
</comment>
<evidence type="ECO:0000259" key="16">
    <source>
        <dbReference type="Pfam" id="PF00920"/>
    </source>
</evidence>
<dbReference type="STRING" id="39841.SAMN05660836_00365"/>
<evidence type="ECO:0000256" key="2">
    <source>
        <dbReference type="ARBA" id="ARBA00006486"/>
    </source>
</evidence>
<dbReference type="GO" id="GO:0005829">
    <property type="term" value="C:cytosol"/>
    <property type="evidence" value="ECO:0007669"/>
    <property type="project" value="TreeGrafter"/>
</dbReference>
<dbReference type="InterPro" id="IPR004404">
    <property type="entry name" value="DihydroxyA_deHydtase"/>
</dbReference>
<dbReference type="GO" id="GO:0009099">
    <property type="term" value="P:L-valine biosynthetic process"/>
    <property type="evidence" value="ECO:0007669"/>
    <property type="project" value="UniProtKB-UniRule"/>
</dbReference>
<dbReference type="PANTHER" id="PTHR43661:SF3">
    <property type="entry name" value="D-XYLONATE DEHYDRATASE YAGF-RELATED"/>
    <property type="match status" value="1"/>
</dbReference>
<dbReference type="InterPro" id="IPR042096">
    <property type="entry name" value="Dihydro-acid_dehy_C"/>
</dbReference>
<comment type="subunit">
    <text evidence="15">Homodimer.</text>
</comment>
<dbReference type="InterPro" id="IPR056740">
    <property type="entry name" value="ILV_EDD_C"/>
</dbReference>
<feature type="binding site" evidence="15">
    <location>
        <position position="129"/>
    </location>
    <ligand>
        <name>Mg(2+)</name>
        <dbReference type="ChEBI" id="CHEBI:18420"/>
    </ligand>
</feature>
<dbReference type="InterPro" id="IPR037237">
    <property type="entry name" value="IlvD/EDD_N"/>
</dbReference>
<organism evidence="18 19">
    <name type="scientific">Thermodesulforhabdus norvegica</name>
    <dbReference type="NCBI Taxonomy" id="39841"/>
    <lineage>
        <taxon>Bacteria</taxon>
        <taxon>Pseudomonadati</taxon>
        <taxon>Thermodesulfobacteriota</taxon>
        <taxon>Syntrophobacteria</taxon>
        <taxon>Syntrophobacterales</taxon>
        <taxon>Thermodesulforhabdaceae</taxon>
        <taxon>Thermodesulforhabdus</taxon>
    </lineage>
</organism>
<evidence type="ECO:0000313" key="19">
    <source>
        <dbReference type="Proteomes" id="UP000199611"/>
    </source>
</evidence>
<comment type="pathway">
    <text evidence="13 15">Amino-acid biosynthesis; L-isoleucine biosynthesis; L-isoleucine from 2-oxobutanoate: step 3/4.</text>
</comment>
<dbReference type="InterPro" id="IPR020558">
    <property type="entry name" value="DiOHA_6PGluconate_deHydtase_CS"/>
</dbReference>
<dbReference type="Gene3D" id="3.50.30.80">
    <property type="entry name" value="IlvD/EDD C-terminal domain-like"/>
    <property type="match status" value="1"/>
</dbReference>
<dbReference type="NCBIfam" id="TIGR00110">
    <property type="entry name" value="ilvD"/>
    <property type="match status" value="1"/>
</dbReference>
<evidence type="ECO:0000256" key="1">
    <source>
        <dbReference type="ARBA" id="ARBA00001946"/>
    </source>
</evidence>
<dbReference type="PROSITE" id="PS00886">
    <property type="entry name" value="ILVD_EDD_1"/>
    <property type="match status" value="1"/>
</dbReference>
<keyword evidence="19" id="KW-1185">Reference proteome</keyword>
<sequence>MSYLKITKTYRSRIIVDGPARAGQRAHLRSLGLLDRDLDKPFIGIVNSWNEMHPGHRHLRELSEEVKKGVYEAGGIPFEFNTIAICDGITQGHRGMCYVLPSRDWIADSIELVVEAQQLDGLVFIGGCDKIEPAMLMAMARLNLPSIMVTGGPMLPGYFQGRKVAIPDMREGVGRWRRGELTDEEVLKLECSVCPGPGSCAMMGTANTMACFAEVLGVTLPGSSTAHAVSSEKKRIARQSGLEVLRLVREDIKPRDIMTRGAFENAVRVCAAVGGSTNLLLHAPAIAAEAEIDISLKDFDTLSRTTPYICHLKPAGPFTLLDLDMAGGIPAVCKRLMPLLNPDEVNVLGMKIRDVAARAVINDDEVIRPLDNPVKEEGSYAILFGTLAPDGACVKQTGVDLSVKYFRGRARVFDNEQDAEHAIYDGKIKPGDVVVIRYEGPKGGPGMREMLSATAALVGMGLGKECALVTDGRFSGSTRGLCVGHVSPEAALGGPIAYVMDGDVIEIDLPGRRIDLKVDEAELERRRKTVKIREKAVKGVLARYSMLVGKVSEGARLRE</sequence>
<reference evidence="18 19" key="1">
    <citation type="submission" date="2016-10" db="EMBL/GenBank/DDBJ databases">
        <authorList>
            <person name="de Groot N.N."/>
        </authorList>
    </citation>
    <scope>NUCLEOTIDE SEQUENCE [LARGE SCALE GENOMIC DNA]</scope>
    <source>
        <strain evidence="18 19">DSM 9990</strain>
    </source>
</reference>
<comment type="catalytic activity">
    <reaction evidence="15">
        <text>(2R,3R)-2,3-dihydroxy-3-methylpentanoate = (S)-3-methyl-2-oxopentanoate + H2O</text>
        <dbReference type="Rhea" id="RHEA:27694"/>
        <dbReference type="ChEBI" id="CHEBI:15377"/>
        <dbReference type="ChEBI" id="CHEBI:35146"/>
        <dbReference type="ChEBI" id="CHEBI:49258"/>
        <dbReference type="EC" id="4.2.1.9"/>
    </reaction>
</comment>
<evidence type="ECO:0000256" key="10">
    <source>
        <dbReference type="ARBA" id="ARBA00023304"/>
    </source>
</evidence>
<evidence type="ECO:0000256" key="6">
    <source>
        <dbReference type="ARBA" id="ARBA00022842"/>
    </source>
</evidence>
<evidence type="ECO:0000256" key="7">
    <source>
        <dbReference type="ARBA" id="ARBA00023004"/>
    </source>
</evidence>
<dbReference type="Pfam" id="PF00920">
    <property type="entry name" value="ILVD_EDD_N"/>
    <property type="match status" value="1"/>
</dbReference>
<comment type="similarity">
    <text evidence="2 15">Belongs to the IlvD/Edd family.</text>
</comment>
<evidence type="ECO:0000256" key="12">
    <source>
        <dbReference type="ARBA" id="ARBA00029436"/>
    </source>
</evidence>
<feature type="domain" description="Dihydroxy-acid/6-phosphogluconate dehydratase C-terminal" evidence="17">
    <location>
        <begin position="365"/>
        <end position="555"/>
    </location>
</feature>
<keyword evidence="5 15" id="KW-0479">Metal-binding</keyword>
<feature type="active site" description="Proton acceptor" evidence="15">
    <location>
        <position position="475"/>
    </location>
</feature>
<evidence type="ECO:0000256" key="14">
    <source>
        <dbReference type="ARBA" id="ARBA00029490"/>
    </source>
</evidence>
<feature type="modified residue" description="N6-carboxylysine" evidence="15">
    <location>
        <position position="130"/>
    </location>
</feature>
<protein>
    <recommendedName>
        <fullName evidence="14 15">Dihydroxy-acid dehydratase</fullName>
        <shortName evidence="15">DAD</shortName>
        <ecNumber evidence="14 15">4.2.1.9</ecNumber>
    </recommendedName>
</protein>
<evidence type="ECO:0000256" key="11">
    <source>
        <dbReference type="ARBA" id="ARBA00029304"/>
    </source>
</evidence>
<feature type="binding site" evidence="15">
    <location>
        <position position="449"/>
    </location>
    <ligand>
        <name>Mg(2+)</name>
        <dbReference type="ChEBI" id="CHEBI:18420"/>
    </ligand>
</feature>
<dbReference type="GO" id="GO:0009097">
    <property type="term" value="P:isoleucine biosynthetic process"/>
    <property type="evidence" value="ECO:0007669"/>
    <property type="project" value="UniProtKB-UniRule"/>
</dbReference>
<feature type="binding site" evidence="15">
    <location>
        <position position="87"/>
    </location>
    <ligand>
        <name>Mg(2+)</name>
        <dbReference type="ChEBI" id="CHEBI:18420"/>
    </ligand>
</feature>
<comment type="function">
    <text evidence="15">Functions in the biosynthesis of branched-chain amino acids. Catalyzes the dehydration of (2R,3R)-2,3-dihydroxy-3-methylpentanoate (2,3-dihydroxy-3-methylvalerate) into 2-oxo-3-methylpentanoate (2-oxo-3-methylvalerate) and of (2R)-2,3-dihydroxy-3-methylbutanoate (2,3-dihydroxyisovalerate) into 2-oxo-3-methylbutanoate (2-oxoisovalerate), the penultimate precursor to L-isoleucine and L-valine, respectively.</text>
</comment>
<comment type="cofactor">
    <cofactor evidence="1 15">
        <name>Mg(2+)</name>
        <dbReference type="ChEBI" id="CHEBI:18420"/>
    </cofactor>
</comment>
<dbReference type="GO" id="GO:0051537">
    <property type="term" value="F:2 iron, 2 sulfur cluster binding"/>
    <property type="evidence" value="ECO:0007669"/>
    <property type="project" value="UniProtKB-UniRule"/>
</dbReference>
<dbReference type="UniPathway" id="UPA00047">
    <property type="reaction ID" value="UER00057"/>
</dbReference>
<comment type="cofactor">
    <cofactor evidence="15">
        <name>[2Fe-2S] cluster</name>
        <dbReference type="ChEBI" id="CHEBI:190135"/>
    </cofactor>
    <text evidence="15">Binds 1 [2Fe-2S] cluster per subunit. This cluster acts as a Lewis acid cofactor.</text>
</comment>
<evidence type="ECO:0000256" key="9">
    <source>
        <dbReference type="ARBA" id="ARBA00023239"/>
    </source>
</evidence>
<proteinExistence type="inferred from homology"/>
<accession>A0A1I4R2M7</accession>
<dbReference type="PANTHER" id="PTHR43661">
    <property type="entry name" value="D-XYLONATE DEHYDRATASE"/>
    <property type="match status" value="1"/>
</dbReference>
<keyword evidence="4 15" id="KW-0001">2Fe-2S</keyword>
<dbReference type="HAMAP" id="MF_00012">
    <property type="entry name" value="IlvD"/>
    <property type="match status" value="1"/>
</dbReference>